<evidence type="ECO:0000313" key="1">
    <source>
        <dbReference type="EMBL" id="KAL0932129.1"/>
    </source>
</evidence>
<accession>A0ACC3YJT0</accession>
<sequence length="359" mass="40685">MAVKFGDSGSMLSLWDQTIHFVSRLRYRTRLHIGLVLIFLSLCWLYGTSSVRSISRIYNDRLISTKDHSTWDDGSTKSPWTKPRAGHLIPPKIWQIMLPKVWDETTPVDPDTLKETTKWLAMNRDYTYTLVGEIGSREFIRRHFGHNNTIVSTYENLPNVGMKSDLLRYLLLDIEGGVYTDTDTLALKPIDEWVPENLRNQTRLVVGIEFDQRDGGRWADIPHALQFCQWTIAAAPGHPVFQKMVSRVIRSLEDLVRTHSNGEDSSTWKPTSFEVMNSTGPAAWTDVVWEYLQETDQTLTDIRNLSSLGPPRLFGDALVLPIDGFGMGQPHSGSTNDGSIPEGALVKHLFGGSWRGDKR</sequence>
<keyword evidence="2" id="KW-1185">Reference proteome</keyword>
<proteinExistence type="predicted"/>
<gene>
    <name evidence="1" type="ORF">CTRU02_213082</name>
</gene>
<evidence type="ECO:0000313" key="2">
    <source>
        <dbReference type="Proteomes" id="UP000805649"/>
    </source>
</evidence>
<protein>
    <submittedName>
        <fullName evidence="1">Initiation-specific alpha-1,6-mannosyltransferase 2</fullName>
    </submittedName>
</protein>
<reference evidence="1 2" key="1">
    <citation type="journal article" date="2020" name="Phytopathology">
        <title>Genome Sequence Resources of Colletotrichum truncatum, C. plurivorum, C. musicola, and C. sojae: Four Species Pathogenic to Soybean (Glycine max).</title>
        <authorList>
            <person name="Rogerio F."/>
            <person name="Boufleur T.R."/>
            <person name="Ciampi-Guillardi M."/>
            <person name="Sukno S.A."/>
            <person name="Thon M.R."/>
            <person name="Massola Junior N.S."/>
            <person name="Baroncelli R."/>
        </authorList>
    </citation>
    <scope>NUCLEOTIDE SEQUENCE [LARGE SCALE GENOMIC DNA]</scope>
    <source>
        <strain evidence="1 2">CMES1059</strain>
    </source>
</reference>
<comment type="caution">
    <text evidence="1">The sequence shown here is derived from an EMBL/GenBank/DDBJ whole genome shotgun (WGS) entry which is preliminary data.</text>
</comment>
<dbReference type="EMBL" id="VUJX02000009">
    <property type="protein sequence ID" value="KAL0932129.1"/>
    <property type="molecule type" value="Genomic_DNA"/>
</dbReference>
<name>A0ACC3YJT0_COLTU</name>
<organism evidence="1 2">
    <name type="scientific">Colletotrichum truncatum</name>
    <name type="common">Anthracnose fungus</name>
    <name type="synonym">Colletotrichum capsici</name>
    <dbReference type="NCBI Taxonomy" id="5467"/>
    <lineage>
        <taxon>Eukaryota</taxon>
        <taxon>Fungi</taxon>
        <taxon>Dikarya</taxon>
        <taxon>Ascomycota</taxon>
        <taxon>Pezizomycotina</taxon>
        <taxon>Sordariomycetes</taxon>
        <taxon>Hypocreomycetidae</taxon>
        <taxon>Glomerellales</taxon>
        <taxon>Glomerellaceae</taxon>
        <taxon>Colletotrichum</taxon>
        <taxon>Colletotrichum truncatum species complex</taxon>
    </lineage>
</organism>
<dbReference type="Proteomes" id="UP000805649">
    <property type="component" value="Unassembled WGS sequence"/>
</dbReference>